<accession>A0ABX5ELJ4</accession>
<sequence length="43" mass="4952">GTWDEFQAQNRLQGLEKIAKEHRGLGMKLNITFSDGVTKSWLF</sequence>
<proteinExistence type="predicted"/>
<organism evidence="1 2">
    <name type="scientific">Laceyella sediminis</name>
    <dbReference type="NCBI Taxonomy" id="573074"/>
    <lineage>
        <taxon>Bacteria</taxon>
        <taxon>Bacillati</taxon>
        <taxon>Bacillota</taxon>
        <taxon>Bacilli</taxon>
        <taxon>Bacillales</taxon>
        <taxon>Thermoactinomycetaceae</taxon>
        <taxon>Laceyella</taxon>
    </lineage>
</organism>
<feature type="non-terminal residue" evidence="1">
    <location>
        <position position="1"/>
    </location>
</feature>
<evidence type="ECO:0000313" key="2">
    <source>
        <dbReference type="Proteomes" id="UP000238836"/>
    </source>
</evidence>
<name>A0ABX5ELJ4_9BACL</name>
<reference evidence="1 2" key="1">
    <citation type="submission" date="2018-03" db="EMBL/GenBank/DDBJ databases">
        <title>Genomic Encyclopedia of Archaeal and Bacterial Type Strains, Phase II (KMG-II): from individual species to whole genera.</title>
        <authorList>
            <person name="Goeker M."/>
        </authorList>
    </citation>
    <scope>NUCLEOTIDE SEQUENCE [LARGE SCALE GENOMIC DNA]</scope>
    <source>
        <strain evidence="1 2">RHA1</strain>
    </source>
</reference>
<keyword evidence="2" id="KW-1185">Reference proteome</keyword>
<dbReference type="Proteomes" id="UP000238836">
    <property type="component" value="Unassembled WGS sequence"/>
</dbReference>
<protein>
    <submittedName>
        <fullName evidence="1">Uncharacterized protein</fullName>
    </submittedName>
</protein>
<gene>
    <name evidence="1" type="ORF">CLV36_1432</name>
</gene>
<comment type="caution">
    <text evidence="1">The sequence shown here is derived from an EMBL/GenBank/DDBJ whole genome shotgun (WGS) entry which is preliminary data.</text>
</comment>
<dbReference type="EMBL" id="PVTZ01000043">
    <property type="protein sequence ID" value="PRZ11421.1"/>
    <property type="molecule type" value="Genomic_DNA"/>
</dbReference>
<evidence type="ECO:0000313" key="1">
    <source>
        <dbReference type="EMBL" id="PRZ11421.1"/>
    </source>
</evidence>